<sequence length="165" mass="18226">MLQSLKKWLSIFLKTGAIVTGGLAAIVGVGTLFNLVSYKSKLPGPIILPLPSAEGIGREYLQAVIQKNGNYIDDNQECVYSLLIEHITQYGGTEVRNPSIRVQWDSGNGDHQFEVTAIKFEYLDSTTKTWQMGEIRLLTATNLERSNSLTDALPFRRIHCVGAGI</sequence>
<keyword evidence="1" id="KW-0812">Transmembrane</keyword>
<dbReference type="Proteomes" id="UP000217507">
    <property type="component" value="Chromosome"/>
</dbReference>
<keyword evidence="1" id="KW-1133">Transmembrane helix</keyword>
<dbReference type="AlphaFoldDB" id="A0A1Z4KSA0"/>
<gene>
    <name evidence="2" type="ORF">NIES23_45730</name>
</gene>
<evidence type="ECO:0000313" key="2">
    <source>
        <dbReference type="EMBL" id="BAY71752.1"/>
    </source>
</evidence>
<protein>
    <submittedName>
        <fullName evidence="2">Uncharacterized protein</fullName>
    </submittedName>
</protein>
<keyword evidence="1" id="KW-0472">Membrane</keyword>
<name>A0A1Z4KSA0_ANAVA</name>
<organism evidence="2 3">
    <name type="scientific">Trichormus variabilis NIES-23</name>
    <dbReference type="NCBI Taxonomy" id="1973479"/>
    <lineage>
        <taxon>Bacteria</taxon>
        <taxon>Bacillati</taxon>
        <taxon>Cyanobacteriota</taxon>
        <taxon>Cyanophyceae</taxon>
        <taxon>Nostocales</taxon>
        <taxon>Nostocaceae</taxon>
        <taxon>Trichormus</taxon>
    </lineage>
</organism>
<accession>A0A1Z4KSA0</accession>
<evidence type="ECO:0000256" key="1">
    <source>
        <dbReference type="SAM" id="Phobius"/>
    </source>
</evidence>
<evidence type="ECO:0000313" key="3">
    <source>
        <dbReference type="Proteomes" id="UP000217507"/>
    </source>
</evidence>
<dbReference type="EMBL" id="AP018216">
    <property type="protein sequence ID" value="BAY71752.1"/>
    <property type="molecule type" value="Genomic_DNA"/>
</dbReference>
<reference evidence="2 3" key="1">
    <citation type="submission" date="2017-06" db="EMBL/GenBank/DDBJ databases">
        <title>Genome sequencing of cyanobaciteial culture collection at National Institute for Environmental Studies (NIES).</title>
        <authorList>
            <person name="Hirose Y."/>
            <person name="Shimura Y."/>
            <person name="Fujisawa T."/>
            <person name="Nakamura Y."/>
            <person name="Kawachi M."/>
        </authorList>
    </citation>
    <scope>NUCLEOTIDE SEQUENCE [LARGE SCALE GENOMIC DNA]</scope>
    <source>
        <strain evidence="2 3">NIES-23</strain>
    </source>
</reference>
<feature type="transmembrane region" description="Helical" evidence="1">
    <location>
        <begin position="12"/>
        <end position="33"/>
    </location>
</feature>
<proteinExistence type="predicted"/>